<comment type="caution">
    <text evidence="2">The sequence shown here is derived from an EMBL/GenBank/DDBJ whole genome shotgun (WGS) entry which is preliminary data.</text>
</comment>
<dbReference type="AlphaFoldDB" id="A0A8J5RL25"/>
<feature type="compositionally biased region" description="Basic and acidic residues" evidence="1">
    <location>
        <begin position="39"/>
        <end position="57"/>
    </location>
</feature>
<keyword evidence="3" id="KW-1185">Reference proteome</keyword>
<evidence type="ECO:0000256" key="1">
    <source>
        <dbReference type="SAM" id="MobiDB-lite"/>
    </source>
</evidence>
<evidence type="ECO:0000313" key="2">
    <source>
        <dbReference type="EMBL" id="KAG8047654.1"/>
    </source>
</evidence>
<proteinExistence type="predicted"/>
<accession>A0A8J5RL25</accession>
<organism evidence="2 3">
    <name type="scientific">Zizania palustris</name>
    <name type="common">Northern wild rice</name>
    <dbReference type="NCBI Taxonomy" id="103762"/>
    <lineage>
        <taxon>Eukaryota</taxon>
        <taxon>Viridiplantae</taxon>
        <taxon>Streptophyta</taxon>
        <taxon>Embryophyta</taxon>
        <taxon>Tracheophyta</taxon>
        <taxon>Spermatophyta</taxon>
        <taxon>Magnoliopsida</taxon>
        <taxon>Liliopsida</taxon>
        <taxon>Poales</taxon>
        <taxon>Poaceae</taxon>
        <taxon>BOP clade</taxon>
        <taxon>Oryzoideae</taxon>
        <taxon>Oryzeae</taxon>
        <taxon>Zizaniinae</taxon>
        <taxon>Zizania</taxon>
    </lineage>
</organism>
<dbReference type="Proteomes" id="UP000729402">
    <property type="component" value="Unassembled WGS sequence"/>
</dbReference>
<reference evidence="2" key="1">
    <citation type="journal article" date="2021" name="bioRxiv">
        <title>Whole Genome Assembly and Annotation of Northern Wild Rice, Zizania palustris L., Supports a Whole Genome Duplication in the Zizania Genus.</title>
        <authorList>
            <person name="Haas M."/>
            <person name="Kono T."/>
            <person name="Macchietto M."/>
            <person name="Millas R."/>
            <person name="McGilp L."/>
            <person name="Shao M."/>
            <person name="Duquette J."/>
            <person name="Hirsch C.N."/>
            <person name="Kimball J."/>
        </authorList>
    </citation>
    <scope>NUCLEOTIDE SEQUENCE</scope>
    <source>
        <tissue evidence="2">Fresh leaf tissue</tissue>
    </source>
</reference>
<dbReference type="EMBL" id="JAAALK010000290">
    <property type="protein sequence ID" value="KAG8047654.1"/>
    <property type="molecule type" value="Genomic_DNA"/>
</dbReference>
<feature type="region of interest" description="Disordered" evidence="1">
    <location>
        <begin position="1"/>
        <end position="106"/>
    </location>
</feature>
<evidence type="ECO:0000313" key="3">
    <source>
        <dbReference type="Proteomes" id="UP000729402"/>
    </source>
</evidence>
<gene>
    <name evidence="2" type="ORF">GUJ93_ZPchr0008g11467</name>
</gene>
<feature type="compositionally biased region" description="Basic and acidic residues" evidence="1">
    <location>
        <begin position="67"/>
        <end position="85"/>
    </location>
</feature>
<name>A0A8J5RL25_ZIZPA</name>
<reference evidence="2" key="2">
    <citation type="submission" date="2021-02" db="EMBL/GenBank/DDBJ databases">
        <authorList>
            <person name="Kimball J.A."/>
            <person name="Haas M.W."/>
            <person name="Macchietto M."/>
            <person name="Kono T."/>
            <person name="Duquette J."/>
            <person name="Shao M."/>
        </authorList>
    </citation>
    <scope>NUCLEOTIDE SEQUENCE</scope>
    <source>
        <tissue evidence="2">Fresh leaf tissue</tissue>
    </source>
</reference>
<sequence>MRSTAQGPRIGAPRVPSSAVAAKPTIHRPSSATHNRWLRLAERPEPEECQGREEKTRGGAGMAGGAEVEKSLDFEEKERLGERAPQKINARNARKRAELGAGSPLD</sequence>
<protein>
    <submittedName>
        <fullName evidence="2">Uncharacterized protein</fullName>
    </submittedName>
</protein>